<dbReference type="InterPro" id="IPR014182">
    <property type="entry name" value="ADH_Zn_typ-1"/>
</dbReference>
<keyword evidence="1" id="KW-0521">NADP</keyword>
<evidence type="ECO:0000259" key="3">
    <source>
        <dbReference type="SMART" id="SM00829"/>
    </source>
</evidence>
<dbReference type="Gene3D" id="3.40.50.720">
    <property type="entry name" value="NAD(P)-binding Rossmann-like Domain"/>
    <property type="match status" value="1"/>
</dbReference>
<dbReference type="PANTHER" id="PTHR44154:SF1">
    <property type="entry name" value="QUINONE OXIDOREDUCTASE"/>
    <property type="match status" value="1"/>
</dbReference>
<dbReference type="CDD" id="cd08252">
    <property type="entry name" value="AL_MDR"/>
    <property type="match status" value="1"/>
</dbReference>
<dbReference type="RefSeq" id="WP_096752223.1">
    <property type="nucleotide sequence ID" value="NZ_CADEPO010000007.1"/>
</dbReference>
<feature type="domain" description="Enoyl reductase (ER)" evidence="3">
    <location>
        <begin position="13"/>
        <end position="334"/>
    </location>
</feature>
<dbReference type="Pfam" id="PF08240">
    <property type="entry name" value="ADH_N"/>
    <property type="match status" value="1"/>
</dbReference>
<sequence>MKAIGYYRNLPINDPDSLVDLDLPEPTPGEHDLLIEVRAVSVNPVDVKVRIGMAPEAGQPKVIGWDAAGVVRAVGNKVSLFRPGDRVWYAGSLLRAGTNSELHVVDERIVGRMPQSLDFAAAAALPLTTITAWELLFDRLGVREGNEDAAGSLLVIGAAGGVGSILVQLAARLTGLTVIGTASRPETRRWVESLGAHHVIDHSKPLSQELERIGFDGVDCIASLNQTDHHFDQIVESINPQGKLALIDDPELFDVRKLKSKSVSLHWEFMYTRSMYATRDQIRQHELLNRVSDLIDAGVLRTTVNETFGTINAANLRRAHQLIETNKALGKIVLEGF</sequence>
<dbReference type="GO" id="GO:0008270">
    <property type="term" value="F:zinc ion binding"/>
    <property type="evidence" value="ECO:0007669"/>
    <property type="project" value="InterPro"/>
</dbReference>
<dbReference type="SMART" id="SM00829">
    <property type="entry name" value="PKS_ER"/>
    <property type="match status" value="1"/>
</dbReference>
<gene>
    <name evidence="4" type="ORF">CRM94_03075</name>
</gene>
<reference evidence="5" key="1">
    <citation type="submission" date="2017-09" db="EMBL/GenBank/DDBJ databases">
        <title>FDA dAtabase for Regulatory Grade micrObial Sequences (FDA-ARGOS): Supporting development and validation of Infectious Disease Dx tests.</title>
        <authorList>
            <person name="Minogue T."/>
            <person name="Wolcott M."/>
            <person name="Wasieloski L."/>
            <person name="Aguilar W."/>
            <person name="Moore D."/>
            <person name="Tallon L."/>
            <person name="Sadzewicz L."/>
            <person name="Ott S."/>
            <person name="Zhao X."/>
            <person name="Nagaraj S."/>
            <person name="Vavikolanu K."/>
            <person name="Aluvathingal J."/>
            <person name="Nadendla S."/>
            <person name="Sichtig H."/>
        </authorList>
    </citation>
    <scope>NUCLEOTIDE SEQUENCE [LARGE SCALE GENOMIC DNA]</scope>
    <source>
        <strain evidence="5">FDAARGOS_390</strain>
    </source>
</reference>
<dbReference type="AlphaFoldDB" id="A0A2A7SCJ8"/>
<dbReference type="EMBL" id="PDDY01000001">
    <property type="protein sequence ID" value="PEH41222.1"/>
    <property type="molecule type" value="Genomic_DNA"/>
</dbReference>
<evidence type="ECO:0000313" key="4">
    <source>
        <dbReference type="EMBL" id="PEH41222.1"/>
    </source>
</evidence>
<evidence type="ECO:0000313" key="5">
    <source>
        <dbReference type="Proteomes" id="UP000220629"/>
    </source>
</evidence>
<dbReference type="Gene3D" id="3.90.180.10">
    <property type="entry name" value="Medium-chain alcohol dehydrogenases, catalytic domain"/>
    <property type="match status" value="1"/>
</dbReference>
<comment type="caution">
    <text evidence="4">The sequence shown here is derived from an EMBL/GenBank/DDBJ whole genome shotgun (WGS) entry which is preliminary data.</text>
</comment>
<name>A0A2A7SCJ8_BURGA</name>
<dbReference type="InterPro" id="IPR011032">
    <property type="entry name" value="GroES-like_sf"/>
</dbReference>
<dbReference type="SUPFAM" id="SSF51735">
    <property type="entry name" value="NAD(P)-binding Rossmann-fold domains"/>
    <property type="match status" value="1"/>
</dbReference>
<dbReference type="InterPro" id="IPR020843">
    <property type="entry name" value="ER"/>
</dbReference>
<dbReference type="SUPFAM" id="SSF50129">
    <property type="entry name" value="GroES-like"/>
    <property type="match status" value="1"/>
</dbReference>
<dbReference type="Proteomes" id="UP000220629">
    <property type="component" value="Unassembled WGS sequence"/>
</dbReference>
<organism evidence="4 5">
    <name type="scientific">Burkholderia gladioli</name>
    <name type="common">Pseudomonas marginata</name>
    <name type="synonym">Phytomonas marginata</name>
    <dbReference type="NCBI Taxonomy" id="28095"/>
    <lineage>
        <taxon>Bacteria</taxon>
        <taxon>Pseudomonadati</taxon>
        <taxon>Pseudomonadota</taxon>
        <taxon>Betaproteobacteria</taxon>
        <taxon>Burkholderiales</taxon>
        <taxon>Burkholderiaceae</taxon>
        <taxon>Burkholderia</taxon>
    </lineage>
</organism>
<evidence type="ECO:0000256" key="2">
    <source>
        <dbReference type="RuleBase" id="RU364000"/>
    </source>
</evidence>
<dbReference type="Pfam" id="PF13602">
    <property type="entry name" value="ADH_zinc_N_2"/>
    <property type="match status" value="1"/>
</dbReference>
<dbReference type="InterPro" id="IPR036291">
    <property type="entry name" value="NAD(P)-bd_dom_sf"/>
</dbReference>
<keyword evidence="2" id="KW-0862">Zinc</keyword>
<keyword evidence="2" id="KW-0479">Metal-binding</keyword>
<keyword evidence="2" id="KW-0560">Oxidoreductase</keyword>
<accession>A0A2A7SCJ8</accession>
<protein>
    <recommendedName>
        <fullName evidence="2">Zinc-type alcohol dehydrogenase-like protein</fullName>
    </recommendedName>
</protein>
<comment type="similarity">
    <text evidence="2">Belongs to the zinc-containing alcohol dehydrogenase family. Quinone oxidoreductase subfamily.</text>
</comment>
<evidence type="ECO:0000256" key="1">
    <source>
        <dbReference type="ARBA" id="ARBA00022857"/>
    </source>
</evidence>
<dbReference type="NCBIfam" id="TIGR02817">
    <property type="entry name" value="adh_fam_1"/>
    <property type="match status" value="1"/>
</dbReference>
<proteinExistence type="inferred from homology"/>
<dbReference type="PANTHER" id="PTHR44154">
    <property type="entry name" value="QUINONE OXIDOREDUCTASE"/>
    <property type="match status" value="1"/>
</dbReference>
<dbReference type="InterPro" id="IPR013154">
    <property type="entry name" value="ADH-like_N"/>
</dbReference>
<dbReference type="GO" id="GO:0016491">
    <property type="term" value="F:oxidoreductase activity"/>
    <property type="evidence" value="ECO:0007669"/>
    <property type="project" value="UniProtKB-KW"/>
</dbReference>
<dbReference type="InterPro" id="IPR051603">
    <property type="entry name" value="Zinc-ADH_QOR/CCCR"/>
</dbReference>